<proteinExistence type="predicted"/>
<sequence>MEMGWGYFSRSAKSHGGIMYLPGCPELQVKLLDSSSMTLEAQGGALLCWMIGFSQGARRVMAAAGTVVDAPRGKTASLDEERRRLMLAMRHGEGLRRTGKQLCMVNVDGSLAWTAFCVPRCKDGLPRTMHGWQMRHTHAHAHWCTCSVLGMRPLLCGIQT</sequence>
<accession>D4DAQ4</accession>
<evidence type="ECO:0000313" key="1">
    <source>
        <dbReference type="EMBL" id="EFE41073.1"/>
    </source>
</evidence>
<dbReference type="Proteomes" id="UP000008383">
    <property type="component" value="Unassembled WGS sequence"/>
</dbReference>
<dbReference type="AlphaFoldDB" id="D4DAQ4"/>
<dbReference type="GeneID" id="9576774"/>
<dbReference type="RefSeq" id="XP_003021691.1">
    <property type="nucleotide sequence ID" value="XM_003021645.1"/>
</dbReference>
<keyword evidence="2" id="KW-1185">Reference proteome</keyword>
<reference evidence="2" key="1">
    <citation type="journal article" date="2011" name="Genome Biol.">
        <title>Comparative and functional genomics provide insights into the pathogenicity of dermatophytic fungi.</title>
        <authorList>
            <person name="Burmester A."/>
            <person name="Shelest E."/>
            <person name="Gloeckner G."/>
            <person name="Heddergott C."/>
            <person name="Schindler S."/>
            <person name="Staib P."/>
            <person name="Heidel A."/>
            <person name="Felder M."/>
            <person name="Petzold A."/>
            <person name="Szafranski K."/>
            <person name="Feuermann M."/>
            <person name="Pedruzzi I."/>
            <person name="Priebe S."/>
            <person name="Groth M."/>
            <person name="Winkler R."/>
            <person name="Li W."/>
            <person name="Kniemeyer O."/>
            <person name="Schroeckh V."/>
            <person name="Hertweck C."/>
            <person name="Hube B."/>
            <person name="White T.C."/>
            <person name="Platzer M."/>
            <person name="Guthke R."/>
            <person name="Heitman J."/>
            <person name="Woestemeyer J."/>
            <person name="Zipfel P.F."/>
            <person name="Monod M."/>
            <person name="Brakhage A.A."/>
        </authorList>
    </citation>
    <scope>NUCLEOTIDE SEQUENCE [LARGE SCALE GENOMIC DNA]</scope>
    <source>
        <strain evidence="2">HKI 0517</strain>
    </source>
</reference>
<dbReference type="HOGENOM" id="CLU_1653417_0_0_1"/>
<gene>
    <name evidence="1" type="ORF">TRV_04202</name>
</gene>
<name>D4DAQ4_TRIVH</name>
<organism evidence="1 2">
    <name type="scientific">Trichophyton verrucosum (strain HKI 0517)</name>
    <dbReference type="NCBI Taxonomy" id="663202"/>
    <lineage>
        <taxon>Eukaryota</taxon>
        <taxon>Fungi</taxon>
        <taxon>Dikarya</taxon>
        <taxon>Ascomycota</taxon>
        <taxon>Pezizomycotina</taxon>
        <taxon>Eurotiomycetes</taxon>
        <taxon>Eurotiomycetidae</taxon>
        <taxon>Onygenales</taxon>
        <taxon>Arthrodermataceae</taxon>
        <taxon>Trichophyton</taxon>
    </lineage>
</organism>
<dbReference type="KEGG" id="tve:TRV_04202"/>
<dbReference type="EMBL" id="ACYE01000214">
    <property type="protein sequence ID" value="EFE41073.1"/>
    <property type="molecule type" value="Genomic_DNA"/>
</dbReference>
<protein>
    <submittedName>
        <fullName evidence="1">Uncharacterized protein</fullName>
    </submittedName>
</protein>
<evidence type="ECO:0000313" key="2">
    <source>
        <dbReference type="Proteomes" id="UP000008383"/>
    </source>
</evidence>
<comment type="caution">
    <text evidence="1">The sequence shown here is derived from an EMBL/GenBank/DDBJ whole genome shotgun (WGS) entry which is preliminary data.</text>
</comment>